<protein>
    <recommendedName>
        <fullName evidence="3">YdbS-like PH domain-containing protein</fullName>
    </recommendedName>
</protein>
<dbReference type="PATRIC" id="fig|1227491.4.peg.1897"/>
<dbReference type="InterPro" id="IPR005182">
    <property type="entry name" value="YdbS-like_PH"/>
</dbReference>
<evidence type="ECO:0000256" key="2">
    <source>
        <dbReference type="SAM" id="Phobius"/>
    </source>
</evidence>
<dbReference type="AlphaFoldDB" id="M0BA47"/>
<feature type="transmembrane region" description="Helical" evidence="2">
    <location>
        <begin position="48"/>
        <end position="67"/>
    </location>
</feature>
<dbReference type="EMBL" id="AOIP01000019">
    <property type="protein sequence ID" value="ELZ06499.1"/>
    <property type="molecule type" value="Genomic_DNA"/>
</dbReference>
<evidence type="ECO:0000313" key="5">
    <source>
        <dbReference type="Proteomes" id="UP000011591"/>
    </source>
</evidence>
<keyword evidence="2" id="KW-1133">Transmembrane helix</keyword>
<proteinExistence type="predicted"/>
<keyword evidence="5" id="KW-1185">Reference proteome</keyword>
<organism evidence="4 5">
    <name type="scientific">Natrialba aegyptia DSM 13077</name>
    <dbReference type="NCBI Taxonomy" id="1227491"/>
    <lineage>
        <taxon>Archaea</taxon>
        <taxon>Methanobacteriati</taxon>
        <taxon>Methanobacteriota</taxon>
        <taxon>Stenosarchaea group</taxon>
        <taxon>Halobacteria</taxon>
        <taxon>Halobacteriales</taxon>
        <taxon>Natrialbaceae</taxon>
        <taxon>Natrialba</taxon>
    </lineage>
</organism>
<gene>
    <name evidence="4" type="ORF">C480_09180</name>
</gene>
<feature type="transmembrane region" description="Helical" evidence="2">
    <location>
        <begin position="73"/>
        <end position="92"/>
    </location>
</feature>
<dbReference type="Pfam" id="PF03703">
    <property type="entry name" value="bPH_2"/>
    <property type="match status" value="1"/>
</dbReference>
<sequence>MGYNESGTGKGESGSSKRSNSETSSESAESEPFLLNDETVIVDVRPTWWGWTGYIALASMLLGLGLLLSFVEFAVGMMAVIPGVLLAGYVWYQRSRHRYLVTDRRIIVVSGLWTRTTTETWVEDVSGLQTKTTTFSRSRGYATVAASHTVSPSGFGLGGDLQLQGVPNYKRVTQTIRRCQSKRKGR</sequence>
<evidence type="ECO:0000313" key="4">
    <source>
        <dbReference type="EMBL" id="ELZ06499.1"/>
    </source>
</evidence>
<dbReference type="Proteomes" id="UP000011591">
    <property type="component" value="Unassembled WGS sequence"/>
</dbReference>
<name>M0BA47_9EURY</name>
<evidence type="ECO:0000259" key="3">
    <source>
        <dbReference type="Pfam" id="PF03703"/>
    </source>
</evidence>
<evidence type="ECO:0000256" key="1">
    <source>
        <dbReference type="SAM" id="MobiDB-lite"/>
    </source>
</evidence>
<keyword evidence="2" id="KW-0812">Transmembrane</keyword>
<feature type="domain" description="YdbS-like PH" evidence="3">
    <location>
        <begin position="96"/>
        <end position="174"/>
    </location>
</feature>
<reference evidence="4 5" key="1">
    <citation type="journal article" date="2014" name="PLoS Genet.">
        <title>Phylogenetically driven sequencing of extremely halophilic archaea reveals strategies for static and dynamic osmo-response.</title>
        <authorList>
            <person name="Becker E.A."/>
            <person name="Seitzer P.M."/>
            <person name="Tritt A."/>
            <person name="Larsen D."/>
            <person name="Krusor M."/>
            <person name="Yao A.I."/>
            <person name="Wu D."/>
            <person name="Madern D."/>
            <person name="Eisen J.A."/>
            <person name="Darling A.E."/>
            <person name="Facciotti M.T."/>
        </authorList>
    </citation>
    <scope>NUCLEOTIDE SEQUENCE [LARGE SCALE GENOMIC DNA]</scope>
    <source>
        <strain evidence="4 5">DSM 13077</strain>
    </source>
</reference>
<accession>M0BA47</accession>
<comment type="caution">
    <text evidence="4">The sequence shown here is derived from an EMBL/GenBank/DDBJ whole genome shotgun (WGS) entry which is preliminary data.</text>
</comment>
<keyword evidence="2" id="KW-0472">Membrane</keyword>
<feature type="region of interest" description="Disordered" evidence="1">
    <location>
        <begin position="1"/>
        <end position="31"/>
    </location>
</feature>